<evidence type="ECO:0000313" key="4">
    <source>
        <dbReference type="Proteomes" id="UP000830671"/>
    </source>
</evidence>
<sequence>GNINDFLNTLLSYKETISIGLGIITIFITYFTNLLLKEYNKIIINTIYYLNVRL</sequence>
<keyword evidence="1" id="KW-0472">Membrane</keyword>
<proteinExistence type="predicted"/>
<protein>
    <recommendedName>
        <fullName evidence="2">Azaphilone pigments biosynthesis cluster protein L N-terminal domain-containing protein</fullName>
    </recommendedName>
</protein>
<evidence type="ECO:0000313" key="3">
    <source>
        <dbReference type="EMBL" id="UQC87550.1"/>
    </source>
</evidence>
<feature type="non-terminal residue" evidence="3">
    <location>
        <position position="1"/>
    </location>
</feature>
<keyword evidence="1" id="KW-0812">Transmembrane</keyword>
<reference evidence="3" key="1">
    <citation type="journal article" date="2021" name="Mol. Plant Microbe Interact.">
        <title>Complete Genome Sequence of the Plant-Pathogenic Fungus Colletotrichum lupini.</title>
        <authorList>
            <person name="Baroncelli R."/>
            <person name="Pensec F."/>
            <person name="Da Lio D."/>
            <person name="Boufleur T."/>
            <person name="Vicente I."/>
            <person name="Sarrocco S."/>
            <person name="Picot A."/>
            <person name="Baraldi E."/>
            <person name="Sukno S."/>
            <person name="Thon M."/>
            <person name="Le Floch G."/>
        </authorList>
    </citation>
    <scope>NUCLEOTIDE SEQUENCE</scope>
    <source>
        <strain evidence="3">IMI 504893</strain>
    </source>
</reference>
<organism evidence="3 4">
    <name type="scientific">Colletotrichum lupini</name>
    <dbReference type="NCBI Taxonomy" id="145971"/>
    <lineage>
        <taxon>Eukaryota</taxon>
        <taxon>Fungi</taxon>
        <taxon>Dikarya</taxon>
        <taxon>Ascomycota</taxon>
        <taxon>Pezizomycotina</taxon>
        <taxon>Sordariomycetes</taxon>
        <taxon>Hypocreomycetidae</taxon>
        <taxon>Glomerellales</taxon>
        <taxon>Glomerellaceae</taxon>
        <taxon>Colletotrichum</taxon>
        <taxon>Colletotrichum acutatum species complex</taxon>
    </lineage>
</organism>
<feature type="transmembrane region" description="Helical" evidence="1">
    <location>
        <begin position="17"/>
        <end position="36"/>
    </location>
</feature>
<dbReference type="Pfam" id="PF17111">
    <property type="entry name" value="PigL_N"/>
    <property type="match status" value="1"/>
</dbReference>
<dbReference type="AlphaFoldDB" id="A0A9Q8T2E6"/>
<keyword evidence="4" id="KW-1185">Reference proteome</keyword>
<feature type="domain" description="Azaphilone pigments biosynthesis cluster protein L N-terminal" evidence="2">
    <location>
        <begin position="1"/>
        <end position="54"/>
    </location>
</feature>
<dbReference type="GeneID" id="73347023"/>
<dbReference type="Proteomes" id="UP000830671">
    <property type="component" value="Chromosome 7"/>
</dbReference>
<dbReference type="KEGG" id="clup:CLUP02_13067"/>
<dbReference type="RefSeq" id="XP_049149159.1">
    <property type="nucleotide sequence ID" value="XM_049292013.1"/>
</dbReference>
<name>A0A9Q8T2E6_9PEZI</name>
<dbReference type="InterPro" id="IPR031348">
    <property type="entry name" value="PigL_N"/>
</dbReference>
<keyword evidence="1" id="KW-1133">Transmembrane helix</keyword>
<evidence type="ECO:0000259" key="2">
    <source>
        <dbReference type="Pfam" id="PF17111"/>
    </source>
</evidence>
<evidence type="ECO:0000256" key="1">
    <source>
        <dbReference type="SAM" id="Phobius"/>
    </source>
</evidence>
<accession>A0A9Q8T2E6</accession>
<dbReference type="EMBL" id="CP019479">
    <property type="protein sequence ID" value="UQC87550.1"/>
    <property type="molecule type" value="Genomic_DNA"/>
</dbReference>
<gene>
    <name evidence="3" type="ORF">CLUP02_13067</name>
</gene>